<evidence type="ECO:0000313" key="2">
    <source>
        <dbReference type="EMBL" id="AKG47414.1"/>
    </source>
</evidence>
<dbReference type="EMBL" id="KJ410765">
    <property type="protein sequence ID" value="AKG47414.1"/>
    <property type="molecule type" value="Genomic_DNA"/>
</dbReference>
<sequence length="89" mass="8984">MNFIAALPASVIPNPTPVVPPQAQGLLTVLNWASGIGLVLGVLGVIIVGIGMVIQLRRGEGGESIAKLGWVLAGCIIITGASGIVRAFV</sequence>
<protein>
    <recommendedName>
        <fullName evidence="3">Integral membrane protein, putatine</fullName>
    </recommendedName>
</protein>
<keyword evidence="2" id="KW-0614">Plasmid</keyword>
<feature type="transmembrane region" description="Helical" evidence="1">
    <location>
        <begin position="68"/>
        <end position="88"/>
    </location>
</feature>
<proteinExistence type="predicted"/>
<keyword evidence="1" id="KW-0472">Membrane</keyword>
<reference evidence="2" key="1">
    <citation type="journal article" date="2011" name="Biologija">
        <title>Analysis of phthalate degradation operon from Arthrobacter sp. 68b.</title>
        <authorList>
            <person name="Stanislauskiene R."/>
            <person name="Rudenkov M."/>
            <person name="Karvelis L."/>
            <person name="Gasparaviciute R."/>
            <person name="Meskiene R."/>
            <person name="Casaite V."/>
            <person name="Meskys R."/>
        </authorList>
    </citation>
    <scope>NUCLEOTIDE SEQUENCE</scope>
    <source>
        <strain evidence="2">68b</strain>
        <plasmid evidence="2">p2MP</plasmid>
    </source>
</reference>
<dbReference type="RefSeq" id="WP_012311500.1">
    <property type="nucleotide sequence ID" value="NZ_KJ410765.1"/>
</dbReference>
<geneLocation type="plasmid" evidence="2">
    <name>p2MP</name>
</geneLocation>
<keyword evidence="1" id="KW-0812">Transmembrane</keyword>
<accession>A0A0F7G1U8</accession>
<evidence type="ECO:0008006" key="3">
    <source>
        <dbReference type="Google" id="ProtNLM"/>
    </source>
</evidence>
<dbReference type="AlphaFoldDB" id="A0A0F7G1U8"/>
<name>A0A0F7G1U8_9MICC</name>
<feature type="transmembrane region" description="Helical" evidence="1">
    <location>
        <begin position="35"/>
        <end position="56"/>
    </location>
</feature>
<keyword evidence="1" id="KW-1133">Transmembrane helix</keyword>
<organism evidence="2">
    <name type="scientific">Arthrobacter sp. 68b</name>
    <dbReference type="NCBI Taxonomy" id="311808"/>
    <lineage>
        <taxon>Bacteria</taxon>
        <taxon>Bacillati</taxon>
        <taxon>Actinomycetota</taxon>
        <taxon>Actinomycetes</taxon>
        <taxon>Micrococcales</taxon>
        <taxon>Micrococcaceae</taxon>
        <taxon>Arthrobacter</taxon>
    </lineage>
</organism>
<reference evidence="2" key="2">
    <citation type="submission" date="2014-02" db="EMBL/GenBank/DDBJ databases">
        <title>Plasmid-mediated 2-methylpyridine and pyridine degradation in Arthrobacter sp. 68b.</title>
        <authorList>
            <person name="Stanislauskiene R."/>
            <person name="Rutkiene R."/>
            <person name="Gasparaviciute R."/>
            <person name="Meskiene R."/>
            <person name="Bachamatova I."/>
            <person name="Marcinkeviciene L."/>
            <person name="Meskys R."/>
        </authorList>
    </citation>
    <scope>NUCLEOTIDE SEQUENCE</scope>
    <source>
        <strain evidence="2">68b</strain>
        <plasmid evidence="2">p2MP</plasmid>
    </source>
</reference>
<evidence type="ECO:0000256" key="1">
    <source>
        <dbReference type="SAM" id="Phobius"/>
    </source>
</evidence>